<dbReference type="AlphaFoldDB" id="A0A832ZY45"/>
<dbReference type="GO" id="GO:0005576">
    <property type="term" value="C:extracellular region"/>
    <property type="evidence" value="ECO:0007669"/>
    <property type="project" value="UniProtKB-SubCell"/>
</dbReference>
<keyword evidence="6" id="KW-0812">Transmembrane</keyword>
<accession>A0A832ZY45</accession>
<evidence type="ECO:0000256" key="4">
    <source>
        <dbReference type="ARBA" id="ARBA00022525"/>
    </source>
</evidence>
<evidence type="ECO:0000256" key="2">
    <source>
        <dbReference type="ARBA" id="ARBA00004561"/>
    </source>
</evidence>
<dbReference type="EMBL" id="DQVW01000013">
    <property type="protein sequence ID" value="HIQ32034.1"/>
    <property type="molecule type" value="Genomic_DNA"/>
</dbReference>
<keyword evidence="6" id="KW-1133">Transmembrane helix</keyword>
<dbReference type="GO" id="GO:0009986">
    <property type="term" value="C:cell surface"/>
    <property type="evidence" value="ECO:0007669"/>
    <property type="project" value="UniProtKB-SubCell"/>
</dbReference>
<dbReference type="InterPro" id="IPR007166">
    <property type="entry name" value="Class3_signal_pept_motif"/>
</dbReference>
<dbReference type="Pfam" id="PF04021">
    <property type="entry name" value="Class_IIIsignal"/>
    <property type="match status" value="1"/>
</dbReference>
<reference evidence="7" key="1">
    <citation type="journal article" date="2020" name="ISME J.">
        <title>Gammaproteobacteria mediating utilization of methyl-, sulfur- and petroleum organic compounds in deep ocean hydrothermal plumes.</title>
        <authorList>
            <person name="Zhou Z."/>
            <person name="Liu Y."/>
            <person name="Pan J."/>
            <person name="Cron B.R."/>
            <person name="Toner B.M."/>
            <person name="Anantharaman K."/>
            <person name="Breier J.A."/>
            <person name="Dick G.J."/>
            <person name="Li M."/>
        </authorList>
    </citation>
    <scope>NUCLEOTIDE SEQUENCE</scope>
    <source>
        <strain evidence="7">SZUA-1534</strain>
    </source>
</reference>
<sequence>MMNRGQISLELSLLILAVILGAVIVGVILLDYVVNVTAVEDTREVVLKGFVEE</sequence>
<comment type="caution">
    <text evidence="7">The sequence shown here is derived from an EMBL/GenBank/DDBJ whole genome shotgun (WGS) entry which is preliminary data.</text>
</comment>
<evidence type="ECO:0000256" key="1">
    <source>
        <dbReference type="ARBA" id="ARBA00004241"/>
    </source>
</evidence>
<dbReference type="Proteomes" id="UP000623215">
    <property type="component" value="Unassembled WGS sequence"/>
</dbReference>
<keyword evidence="4" id="KW-0964">Secreted</keyword>
<gene>
    <name evidence="7" type="ORF">EYH55_00920</name>
</gene>
<protein>
    <submittedName>
        <fullName evidence="7">Class III signal peptide-containing protein</fullName>
    </submittedName>
</protein>
<evidence type="ECO:0000313" key="7">
    <source>
        <dbReference type="EMBL" id="HIQ32034.1"/>
    </source>
</evidence>
<keyword evidence="6" id="KW-0472">Membrane</keyword>
<evidence type="ECO:0000256" key="3">
    <source>
        <dbReference type="ARBA" id="ARBA00004613"/>
    </source>
</evidence>
<evidence type="ECO:0000313" key="8">
    <source>
        <dbReference type="Proteomes" id="UP000623215"/>
    </source>
</evidence>
<organism evidence="7 8">
    <name type="scientific">Methanothermococcus okinawensis</name>
    <dbReference type="NCBI Taxonomy" id="155863"/>
    <lineage>
        <taxon>Archaea</taxon>
        <taxon>Methanobacteriati</taxon>
        <taxon>Methanobacteriota</taxon>
        <taxon>Methanomada group</taxon>
        <taxon>Methanococci</taxon>
        <taxon>Methanococcales</taxon>
        <taxon>Methanococcaceae</taxon>
        <taxon>Methanothermococcus</taxon>
    </lineage>
</organism>
<comment type="subcellular location">
    <subcellularLocation>
        <location evidence="1">Cell surface</location>
    </subcellularLocation>
    <subcellularLocation>
        <location evidence="2">Fimbrium</location>
    </subcellularLocation>
    <subcellularLocation>
        <location evidence="3">Secreted</location>
    </subcellularLocation>
</comment>
<keyword evidence="5" id="KW-0281">Fimbrium</keyword>
<feature type="transmembrane region" description="Helical" evidence="6">
    <location>
        <begin position="12"/>
        <end position="34"/>
    </location>
</feature>
<name>A0A832ZY45_9EURY</name>
<evidence type="ECO:0000256" key="6">
    <source>
        <dbReference type="SAM" id="Phobius"/>
    </source>
</evidence>
<evidence type="ECO:0000256" key="5">
    <source>
        <dbReference type="ARBA" id="ARBA00023263"/>
    </source>
</evidence>
<proteinExistence type="predicted"/>